<evidence type="ECO:0000259" key="3">
    <source>
        <dbReference type="Pfam" id="PF03781"/>
    </source>
</evidence>
<feature type="chain" id="PRO_5020814709" description="Sulfatase-modifying factor enzyme-like domain-containing protein" evidence="2">
    <location>
        <begin position="20"/>
        <end position="308"/>
    </location>
</feature>
<dbReference type="SUPFAM" id="SSF56436">
    <property type="entry name" value="C-type lectin-like"/>
    <property type="match status" value="1"/>
</dbReference>
<evidence type="ECO:0000256" key="2">
    <source>
        <dbReference type="SAM" id="SignalP"/>
    </source>
</evidence>
<dbReference type="PROSITE" id="PS51257">
    <property type="entry name" value="PROKAR_LIPOPROTEIN"/>
    <property type="match status" value="1"/>
</dbReference>
<dbReference type="AlphaFoldDB" id="A0A4U1IKV8"/>
<comment type="caution">
    <text evidence="4">The sequence shown here is derived from an EMBL/GenBank/DDBJ whole genome shotgun (WGS) entry which is preliminary data.</text>
</comment>
<keyword evidence="2" id="KW-0732">Signal</keyword>
<feature type="signal peptide" evidence="2">
    <location>
        <begin position="1"/>
        <end position="19"/>
    </location>
</feature>
<evidence type="ECO:0000313" key="5">
    <source>
        <dbReference type="Proteomes" id="UP000309215"/>
    </source>
</evidence>
<dbReference type="Gene3D" id="3.90.1580.10">
    <property type="entry name" value="paralog of FGE (formylglycine-generating enzyme)"/>
    <property type="match status" value="1"/>
</dbReference>
<name>A0A4U1IKV8_9BACT</name>
<protein>
    <recommendedName>
        <fullName evidence="3">Sulfatase-modifying factor enzyme-like domain-containing protein</fullName>
    </recommendedName>
</protein>
<accession>A0A4U1IKV8</accession>
<evidence type="ECO:0000313" key="4">
    <source>
        <dbReference type="EMBL" id="TKC94607.1"/>
    </source>
</evidence>
<organism evidence="4 5">
    <name type="scientific">Polyangium fumosum</name>
    <dbReference type="NCBI Taxonomy" id="889272"/>
    <lineage>
        <taxon>Bacteria</taxon>
        <taxon>Pseudomonadati</taxon>
        <taxon>Myxococcota</taxon>
        <taxon>Polyangia</taxon>
        <taxon>Polyangiales</taxon>
        <taxon>Polyangiaceae</taxon>
        <taxon>Polyangium</taxon>
    </lineage>
</organism>
<feature type="compositionally biased region" description="Low complexity" evidence="1">
    <location>
        <begin position="42"/>
        <end position="54"/>
    </location>
</feature>
<dbReference type="Proteomes" id="UP000309215">
    <property type="component" value="Unassembled WGS sequence"/>
</dbReference>
<evidence type="ECO:0000256" key="1">
    <source>
        <dbReference type="SAM" id="MobiDB-lite"/>
    </source>
</evidence>
<dbReference type="InterPro" id="IPR005532">
    <property type="entry name" value="SUMF_dom"/>
</dbReference>
<dbReference type="InterPro" id="IPR051043">
    <property type="entry name" value="Sulfatase_Mod_Factor_Kinase"/>
</dbReference>
<dbReference type="EMBL" id="SSMQ01000108">
    <property type="protein sequence ID" value="TKC94607.1"/>
    <property type="molecule type" value="Genomic_DNA"/>
</dbReference>
<dbReference type="InterPro" id="IPR016187">
    <property type="entry name" value="CTDL_fold"/>
</dbReference>
<dbReference type="Pfam" id="PF03781">
    <property type="entry name" value="FGE-sulfatase"/>
    <property type="match status" value="1"/>
</dbReference>
<feature type="domain" description="Sulfatase-modifying factor enzyme-like" evidence="3">
    <location>
        <begin position="96"/>
        <end position="299"/>
    </location>
</feature>
<gene>
    <name evidence="4" type="ORF">E8A74_48240</name>
</gene>
<dbReference type="InterPro" id="IPR042095">
    <property type="entry name" value="SUMF_sf"/>
</dbReference>
<feature type="compositionally biased region" description="Low complexity" evidence="1">
    <location>
        <begin position="62"/>
        <end position="75"/>
    </location>
</feature>
<sequence length="308" mass="32281">MKALRWLTFGTAFLGFGLAAGFGCGGGAQEGGGAVKEPGAGTTEAKPAETTAKAAPPPTSDPAPATTTAPTPEPAKTAEAKPPEPPKPPPSPCPEGMAFVKGGSYKMGFLKNEAKIADFCFDKTEATAKDYEACVASKKCNDAFATCAPEATYKKAGKEDHPMVCVDFQQAIDYCAAQGKRLPSDEEWEWAARGGEEGRVYPWGNEAPKDQLCWSGGKEGLLKGTCPVAAHPAGASKDGLLGMAGNVFEWTTSAQDAKTKDRVGRGASWRDGIPNMFRAERPGRFQVTYRCGFLGIRCATAPTATSGK</sequence>
<feature type="region of interest" description="Disordered" evidence="1">
    <location>
        <begin position="29"/>
        <end position="95"/>
    </location>
</feature>
<keyword evidence="5" id="KW-1185">Reference proteome</keyword>
<dbReference type="PANTHER" id="PTHR23150:SF19">
    <property type="entry name" value="FORMYLGLYCINE-GENERATING ENZYME"/>
    <property type="match status" value="1"/>
</dbReference>
<reference evidence="4 5" key="1">
    <citation type="submission" date="2019-04" db="EMBL/GenBank/DDBJ databases">
        <authorList>
            <person name="Li Y."/>
            <person name="Wang J."/>
        </authorList>
    </citation>
    <scope>NUCLEOTIDE SEQUENCE [LARGE SCALE GENOMIC DNA]</scope>
    <source>
        <strain evidence="4 5">DSM 14668</strain>
    </source>
</reference>
<dbReference type="PANTHER" id="PTHR23150">
    <property type="entry name" value="SULFATASE MODIFYING FACTOR 1, 2"/>
    <property type="match status" value="1"/>
</dbReference>
<dbReference type="RefSeq" id="WP_136935962.1">
    <property type="nucleotide sequence ID" value="NZ_SSMQ01000108.1"/>
</dbReference>
<dbReference type="OrthoDB" id="9768004at2"/>
<dbReference type="GO" id="GO:0120147">
    <property type="term" value="F:formylglycine-generating oxidase activity"/>
    <property type="evidence" value="ECO:0007669"/>
    <property type="project" value="TreeGrafter"/>
</dbReference>
<proteinExistence type="predicted"/>